<sequence length="88" mass="9201">MRTCKACGGTKPLEKGFNAVPRKEGGLLLQIVQTCRNKAVRQKRAEKRAAAGAGAMTAARLHGYIRAAHAACPILGAGLWTQPAGECA</sequence>
<proteinExistence type="predicted"/>
<gene>
    <name evidence="1" type="ORF">NCTC11421_00963</name>
</gene>
<protein>
    <submittedName>
        <fullName evidence="1">Putative phage associated protein</fullName>
    </submittedName>
</protein>
<evidence type="ECO:0000313" key="1">
    <source>
        <dbReference type="EMBL" id="SUA20858.1"/>
    </source>
</evidence>
<name>A0A378VX82_NEIGO</name>
<dbReference type="EMBL" id="UGRI01000001">
    <property type="protein sequence ID" value="SUA20858.1"/>
    <property type="molecule type" value="Genomic_DNA"/>
</dbReference>
<dbReference type="AlphaFoldDB" id="A0A378VX82"/>
<organism evidence="1">
    <name type="scientific">Neisseria gonorrhoeae</name>
    <dbReference type="NCBI Taxonomy" id="485"/>
    <lineage>
        <taxon>Bacteria</taxon>
        <taxon>Pseudomonadati</taxon>
        <taxon>Pseudomonadota</taxon>
        <taxon>Betaproteobacteria</taxon>
        <taxon>Neisseriales</taxon>
        <taxon>Neisseriaceae</taxon>
        <taxon>Neisseria</taxon>
    </lineage>
</organism>
<reference evidence="1" key="1">
    <citation type="submission" date="2018-06" db="EMBL/GenBank/DDBJ databases">
        <authorList>
            <consortium name="Pathogen Informatics"/>
            <person name="Doyle S."/>
        </authorList>
    </citation>
    <scope>NUCLEOTIDE SEQUENCE [LARGE SCALE GENOMIC DNA]</scope>
    <source>
        <strain evidence="1">NCTC11421</strain>
    </source>
</reference>
<accession>A0A378VX82</accession>